<feature type="transmembrane region" description="Helical" evidence="8">
    <location>
        <begin position="240"/>
        <end position="260"/>
    </location>
</feature>
<feature type="transmembrane region" description="Helical" evidence="8">
    <location>
        <begin position="348"/>
        <end position="365"/>
    </location>
</feature>
<dbReference type="Proteomes" id="UP000235786">
    <property type="component" value="Unassembled WGS sequence"/>
</dbReference>
<dbReference type="Pfam" id="PF07690">
    <property type="entry name" value="MFS_1"/>
    <property type="match status" value="1"/>
</dbReference>
<dbReference type="Gene3D" id="1.20.1250.20">
    <property type="entry name" value="MFS general substrate transporter like domains"/>
    <property type="match status" value="1"/>
</dbReference>
<dbReference type="InterPro" id="IPR036259">
    <property type="entry name" value="MFS_trans_sf"/>
</dbReference>
<keyword evidence="5 8" id="KW-0472">Membrane</keyword>
<accession>A0A2J6RBB7</accession>
<feature type="transmembrane region" description="Helical" evidence="8">
    <location>
        <begin position="470"/>
        <end position="491"/>
    </location>
</feature>
<evidence type="ECO:0000256" key="3">
    <source>
        <dbReference type="ARBA" id="ARBA00022692"/>
    </source>
</evidence>
<sequence length="540" mass="60836">MAVSSQTSAEKPSPDQVPDIQNLANPTTAHIETSTPQKWHLSSKDGDGDTALALFSNPDDLHEVISPADERALQWKIDLMILPYLAVCYAFFYIDKTTLSYAAIFGIKDDLNLVGTQYSWLSSIFYFGFLAWAFPTNFMMQKFPIGKYLGINIFMWGVFFMLQACARNFTELAVLRAFSGAAEACSDPSFMLITSMWYTRRQQPLRIGIWYTANGIGISCGGLLGYAIGHIKGSLPSWKYEFLIIGALCTIWGVVLFFFLPDSPVTAPLLTPKQRRWAVERLRENQTGVENKRLKRYQVVEAFKDPKLYLFFLLGVVGNIPNGGISNFGTIIIKGFGFSTLVTTLMQVPYGILIAISILICVFLNDYVSRHGWQSRCYFIILFLLPNISGAFGLVFLSADNKAGRLICYYLTGPYNAAFVMILSLQTANTAGHTKKVVTNACLFLGYCTGNIAGPFFYKDNQSPRYELGIWSMVVSHLLEVVVILTLRVLLSRENKRRDKLQGVSESEGEDSKAERERERDRTAFSDMTDRENLNFRYIY</sequence>
<feature type="region of interest" description="Disordered" evidence="7">
    <location>
        <begin position="1"/>
        <end position="44"/>
    </location>
</feature>
<evidence type="ECO:0000256" key="7">
    <source>
        <dbReference type="SAM" id="MobiDB-lite"/>
    </source>
</evidence>
<keyword evidence="11" id="KW-1185">Reference proteome</keyword>
<evidence type="ECO:0000259" key="9">
    <source>
        <dbReference type="PROSITE" id="PS50850"/>
    </source>
</evidence>
<feature type="transmembrane region" description="Helical" evidence="8">
    <location>
        <begin position="403"/>
        <end position="425"/>
    </location>
</feature>
<feature type="transmembrane region" description="Helical" evidence="8">
    <location>
        <begin position="77"/>
        <end position="94"/>
    </location>
</feature>
<dbReference type="EMBL" id="KZ613951">
    <property type="protein sequence ID" value="PMD35803.1"/>
    <property type="molecule type" value="Genomic_DNA"/>
</dbReference>
<feature type="transmembrane region" description="Helical" evidence="8">
    <location>
        <begin position="148"/>
        <end position="169"/>
    </location>
</feature>
<evidence type="ECO:0000256" key="4">
    <source>
        <dbReference type="ARBA" id="ARBA00022989"/>
    </source>
</evidence>
<comment type="subcellular location">
    <subcellularLocation>
        <location evidence="1">Membrane</location>
        <topology evidence="1">Multi-pass membrane protein</topology>
    </subcellularLocation>
</comment>
<dbReference type="FunFam" id="1.20.1250.20:FF:000064">
    <property type="entry name" value="MFS allantoate transporter"/>
    <property type="match status" value="1"/>
</dbReference>
<evidence type="ECO:0000313" key="10">
    <source>
        <dbReference type="EMBL" id="PMD35803.1"/>
    </source>
</evidence>
<evidence type="ECO:0000256" key="8">
    <source>
        <dbReference type="SAM" id="Phobius"/>
    </source>
</evidence>
<evidence type="ECO:0000256" key="2">
    <source>
        <dbReference type="ARBA" id="ARBA00022448"/>
    </source>
</evidence>
<feature type="transmembrane region" description="Helical" evidence="8">
    <location>
        <begin position="207"/>
        <end position="228"/>
    </location>
</feature>
<feature type="compositionally biased region" description="Polar residues" evidence="7">
    <location>
        <begin position="1"/>
        <end position="10"/>
    </location>
</feature>
<name>A0A2J6RBB7_HYAVF</name>
<evidence type="ECO:0000256" key="1">
    <source>
        <dbReference type="ARBA" id="ARBA00004141"/>
    </source>
</evidence>
<feature type="transmembrane region" description="Helical" evidence="8">
    <location>
        <begin position="118"/>
        <end position="136"/>
    </location>
</feature>
<keyword evidence="3 8" id="KW-0812">Transmembrane</keyword>
<reference evidence="10 11" key="1">
    <citation type="submission" date="2016-04" db="EMBL/GenBank/DDBJ databases">
        <title>A degradative enzymes factory behind the ericoid mycorrhizal symbiosis.</title>
        <authorList>
            <consortium name="DOE Joint Genome Institute"/>
            <person name="Martino E."/>
            <person name="Morin E."/>
            <person name="Grelet G."/>
            <person name="Kuo A."/>
            <person name="Kohler A."/>
            <person name="Daghino S."/>
            <person name="Barry K."/>
            <person name="Choi C."/>
            <person name="Cichocki N."/>
            <person name="Clum A."/>
            <person name="Copeland A."/>
            <person name="Hainaut M."/>
            <person name="Haridas S."/>
            <person name="Labutti K."/>
            <person name="Lindquist E."/>
            <person name="Lipzen A."/>
            <person name="Khouja H.-R."/>
            <person name="Murat C."/>
            <person name="Ohm R."/>
            <person name="Olson A."/>
            <person name="Spatafora J."/>
            <person name="Veneault-Fourrey C."/>
            <person name="Henrissat B."/>
            <person name="Grigoriev I."/>
            <person name="Martin F."/>
            <person name="Perotto S."/>
        </authorList>
    </citation>
    <scope>NUCLEOTIDE SEQUENCE [LARGE SCALE GENOMIC DNA]</scope>
    <source>
        <strain evidence="10 11">F</strain>
    </source>
</reference>
<dbReference type="PROSITE" id="PS50850">
    <property type="entry name" value="MFS"/>
    <property type="match status" value="1"/>
</dbReference>
<organism evidence="10 11">
    <name type="scientific">Hyaloscypha variabilis (strain UAMH 11265 / GT02V1 / F)</name>
    <name type="common">Meliniomyces variabilis</name>
    <dbReference type="NCBI Taxonomy" id="1149755"/>
    <lineage>
        <taxon>Eukaryota</taxon>
        <taxon>Fungi</taxon>
        <taxon>Dikarya</taxon>
        <taxon>Ascomycota</taxon>
        <taxon>Pezizomycotina</taxon>
        <taxon>Leotiomycetes</taxon>
        <taxon>Helotiales</taxon>
        <taxon>Hyaloscyphaceae</taxon>
        <taxon>Hyaloscypha</taxon>
        <taxon>Hyaloscypha variabilis</taxon>
    </lineage>
</organism>
<feature type="region of interest" description="Disordered" evidence="7">
    <location>
        <begin position="500"/>
        <end position="526"/>
    </location>
</feature>
<feature type="transmembrane region" description="Helical" evidence="8">
    <location>
        <begin position="437"/>
        <end position="458"/>
    </location>
</feature>
<keyword evidence="4 8" id="KW-1133">Transmembrane helix</keyword>
<feature type="compositionally biased region" description="Polar residues" evidence="7">
    <location>
        <begin position="22"/>
        <end position="37"/>
    </location>
</feature>
<dbReference type="InterPro" id="IPR011701">
    <property type="entry name" value="MFS"/>
</dbReference>
<feature type="compositionally biased region" description="Basic and acidic residues" evidence="7">
    <location>
        <begin position="510"/>
        <end position="526"/>
    </location>
</feature>
<dbReference type="PANTHER" id="PTHR43791:SF26">
    <property type="entry name" value="ALLANTOATE TRANSPORTER, PUTATIVE (AFU_ORTHOLOGUE AFUA_5G09470)-RELATED"/>
    <property type="match status" value="1"/>
</dbReference>
<evidence type="ECO:0000256" key="5">
    <source>
        <dbReference type="ARBA" id="ARBA00023136"/>
    </source>
</evidence>
<dbReference type="InterPro" id="IPR020846">
    <property type="entry name" value="MFS_dom"/>
</dbReference>
<feature type="transmembrane region" description="Helical" evidence="8">
    <location>
        <begin position="377"/>
        <end position="397"/>
    </location>
</feature>
<comment type="similarity">
    <text evidence="6">Belongs to the major facilitator superfamily. Allantoate permease family.</text>
</comment>
<dbReference type="PANTHER" id="PTHR43791">
    <property type="entry name" value="PERMEASE-RELATED"/>
    <property type="match status" value="1"/>
</dbReference>
<dbReference type="SUPFAM" id="SSF103473">
    <property type="entry name" value="MFS general substrate transporter"/>
    <property type="match status" value="1"/>
</dbReference>
<feature type="domain" description="Major facilitator superfamily (MFS) profile" evidence="9">
    <location>
        <begin position="81"/>
        <end position="540"/>
    </location>
</feature>
<proteinExistence type="inferred from homology"/>
<protein>
    <submittedName>
        <fullName evidence="10">Putative MFS allantoate transporter</fullName>
    </submittedName>
</protein>
<evidence type="ECO:0000256" key="6">
    <source>
        <dbReference type="ARBA" id="ARBA00037968"/>
    </source>
</evidence>
<dbReference type="OrthoDB" id="6730379at2759"/>
<dbReference type="GO" id="GO:0022857">
    <property type="term" value="F:transmembrane transporter activity"/>
    <property type="evidence" value="ECO:0007669"/>
    <property type="project" value="InterPro"/>
</dbReference>
<dbReference type="GO" id="GO:0016020">
    <property type="term" value="C:membrane"/>
    <property type="evidence" value="ECO:0007669"/>
    <property type="project" value="UniProtKB-SubCell"/>
</dbReference>
<keyword evidence="2" id="KW-0813">Transport</keyword>
<evidence type="ECO:0000313" key="11">
    <source>
        <dbReference type="Proteomes" id="UP000235786"/>
    </source>
</evidence>
<dbReference type="AlphaFoldDB" id="A0A2J6RBB7"/>
<gene>
    <name evidence="10" type="ORF">L207DRAFT_465262</name>
</gene>